<keyword evidence="8 10" id="KW-0456">Lyase</keyword>
<dbReference type="PANTHER" id="PTHR30031:SF0">
    <property type="entry name" value="PHOSPHOENOLPYRUVATE CARBOXYKINASE (ATP)"/>
    <property type="match status" value="1"/>
</dbReference>
<feature type="binding site" evidence="10">
    <location>
        <position position="448"/>
    </location>
    <ligand>
        <name>ATP</name>
        <dbReference type="ChEBI" id="CHEBI:30616"/>
    </ligand>
</feature>
<comment type="caution">
    <text evidence="11">The sequence shown here is derived from an EMBL/GenBank/DDBJ whole genome shotgun (WGS) entry which is preliminary data.</text>
</comment>
<sequence length="538" mass="60204">MESLYPTTKTFSLKNYGIKNATTRYQLSPEELEKQTVQKGQGVVTKSGALAINTGEFTGRSPKDRFIVKDKITEDKVWWGDINIPFEPDAFDKLYDKVTAYLSGKEIFVRDSYACADPEYRLKIRVINEYPWSNMFAYNMFIRPEPKELDDFEPDWLVVNAPGFMADPKVDGTRQHNFAILNFTKKIALIGGTGYTGEIKKGIFSALNFILPVERNCLPMHCSANVGEEGDTAIFFGLSGTGKTTLSTDPNRKLIGDDEHGWTKEDTIFNFEGGCYAKVIDLSAENEPEIYGAIKKGAILENVIIDDNGEVDFSDTSITQNTRVSYPIFHIENIKEPSIGKNPKNIFFLTADAFGVLPPISKLTPSQAAYHFMSGYTAKVAGTEAGVVEPQPSFSACFGAPFMPLHPAKYAEMLIKKMKDAGVNVWLVNTGWTGGPYGVGTRMKLKYTRAMIQAVLNGDLGLYNYDDYHIHSVFGVAQPRKCPGVPTEVLSPRTTWNDDEAYYKTAFKLSNAFRENFKKFEAYANEEIRRGGPQRYAF</sequence>
<dbReference type="Gene3D" id="3.90.228.20">
    <property type="match status" value="1"/>
</dbReference>
<dbReference type="GO" id="GO:0005829">
    <property type="term" value="C:cytosol"/>
    <property type="evidence" value="ECO:0007669"/>
    <property type="project" value="TreeGrafter"/>
</dbReference>
<feature type="binding site" evidence="10">
    <location>
        <position position="195"/>
    </location>
    <ligand>
        <name>substrate</name>
    </ligand>
</feature>
<dbReference type="UniPathway" id="UPA00138"/>
<comment type="caution">
    <text evidence="10">Lacks conserved residue(s) required for the propagation of feature annotation.</text>
</comment>
<evidence type="ECO:0000256" key="6">
    <source>
        <dbReference type="ARBA" id="ARBA00022793"/>
    </source>
</evidence>
<dbReference type="Pfam" id="PF01293">
    <property type="entry name" value="PEPCK_ATP"/>
    <property type="match status" value="1"/>
</dbReference>
<dbReference type="GO" id="GO:0046872">
    <property type="term" value="F:metal ion binding"/>
    <property type="evidence" value="ECO:0007669"/>
    <property type="project" value="UniProtKB-KW"/>
</dbReference>
<evidence type="ECO:0000313" key="11">
    <source>
        <dbReference type="EMBL" id="RZS99637.1"/>
    </source>
</evidence>
<keyword evidence="11" id="KW-0670">Pyruvate</keyword>
<evidence type="ECO:0000256" key="4">
    <source>
        <dbReference type="ARBA" id="ARBA00022432"/>
    </source>
</evidence>
<evidence type="ECO:0000256" key="5">
    <source>
        <dbReference type="ARBA" id="ARBA00022741"/>
    </source>
</evidence>
<comment type="cofactor">
    <cofactor evidence="10">
        <name>Mn(2+)</name>
        <dbReference type="ChEBI" id="CHEBI:29035"/>
    </cofactor>
    <text evidence="10">Binds 1 Mn(2+) ion per subunit.</text>
</comment>
<keyword evidence="5 10" id="KW-0547">Nucleotide-binding</keyword>
<comment type="subcellular location">
    <subcellularLocation>
        <location evidence="10">Cytoplasm</location>
    </subcellularLocation>
</comment>
<keyword evidence="11" id="KW-0808">Transferase</keyword>
<evidence type="ECO:0000256" key="9">
    <source>
        <dbReference type="ARBA" id="ARBA00047371"/>
    </source>
</evidence>
<dbReference type="HAMAP" id="MF_00453">
    <property type="entry name" value="PEPCK_ATP"/>
    <property type="match status" value="1"/>
</dbReference>
<comment type="function">
    <text evidence="10">Involved in the gluconeogenesis. Catalyzes the conversion of oxaloacetate (OAA) to phosphoenolpyruvate (PEP) through direct phosphoryl transfer between the nucleoside triphosphate and OAA.</text>
</comment>
<dbReference type="GO" id="GO:0005524">
    <property type="term" value="F:ATP binding"/>
    <property type="evidence" value="ECO:0007669"/>
    <property type="project" value="UniProtKB-UniRule"/>
</dbReference>
<dbReference type="SUPFAM" id="SSF68923">
    <property type="entry name" value="PEP carboxykinase N-terminal domain"/>
    <property type="match status" value="1"/>
</dbReference>
<dbReference type="GO" id="GO:0006094">
    <property type="term" value="P:gluconeogenesis"/>
    <property type="evidence" value="ECO:0007669"/>
    <property type="project" value="UniProtKB-UniRule"/>
</dbReference>
<proteinExistence type="inferred from homology"/>
<dbReference type="InterPro" id="IPR001272">
    <property type="entry name" value="PEP_carboxykinase_ATP"/>
</dbReference>
<dbReference type="SUPFAM" id="SSF53795">
    <property type="entry name" value="PEP carboxykinase-like"/>
    <property type="match status" value="1"/>
</dbReference>
<feature type="binding site" evidence="10">
    <location>
        <position position="60"/>
    </location>
    <ligand>
        <name>substrate</name>
    </ligand>
</feature>
<dbReference type="AlphaFoldDB" id="A0A4Q7PHK3"/>
<feature type="binding site" evidence="10">
    <location>
        <position position="221"/>
    </location>
    <ligand>
        <name>ATP</name>
        <dbReference type="ChEBI" id="CHEBI:30616"/>
    </ligand>
</feature>
<evidence type="ECO:0000256" key="7">
    <source>
        <dbReference type="ARBA" id="ARBA00022840"/>
    </source>
</evidence>
<evidence type="ECO:0000256" key="2">
    <source>
        <dbReference type="ARBA" id="ARBA00006052"/>
    </source>
</evidence>
<keyword evidence="11" id="KW-0418">Kinase</keyword>
<reference evidence="11 12" key="1">
    <citation type="submission" date="2019-02" db="EMBL/GenBank/DDBJ databases">
        <title>Genomic Encyclopedia of Type Strains, Phase IV (KMG-IV): sequencing the most valuable type-strain genomes for metagenomic binning, comparative biology and taxonomic classification.</title>
        <authorList>
            <person name="Goeker M."/>
        </authorList>
    </citation>
    <scope>NUCLEOTIDE SEQUENCE [LARGE SCALE GENOMIC DNA]</scope>
    <source>
        <strain evidence="11 12">DSM 17196</strain>
    </source>
</reference>
<keyword evidence="12" id="KW-1185">Reference proteome</keyword>
<feature type="binding site" evidence="10">
    <location>
        <position position="323"/>
    </location>
    <ligand>
        <name>substrate</name>
    </ligand>
</feature>
<protein>
    <recommendedName>
        <fullName evidence="3 10">Phosphoenolpyruvate carboxykinase (ATP)</fullName>
        <shortName evidence="10">PCK</shortName>
        <shortName evidence="10">PEP carboxykinase</shortName>
        <shortName evidence="10">PEPCK</shortName>
        <ecNumber evidence="3 10">4.1.1.49</ecNumber>
    </recommendedName>
</protein>
<dbReference type="CDD" id="cd00484">
    <property type="entry name" value="PEPCK_ATP"/>
    <property type="match status" value="1"/>
</dbReference>
<keyword evidence="6 10" id="KW-0210">Decarboxylase</keyword>
<keyword evidence="10" id="KW-0963">Cytoplasm</keyword>
<feature type="binding site" evidence="10">
    <location>
        <position position="201"/>
    </location>
    <ligand>
        <name>ATP</name>
        <dbReference type="ChEBI" id="CHEBI:30616"/>
    </ligand>
</feature>
<keyword evidence="10" id="KW-0479">Metal-binding</keyword>
<dbReference type="Proteomes" id="UP000292262">
    <property type="component" value="Unassembled WGS sequence"/>
</dbReference>
<dbReference type="EMBL" id="SGXE01000001">
    <property type="protein sequence ID" value="RZS99637.1"/>
    <property type="molecule type" value="Genomic_DNA"/>
</dbReference>
<dbReference type="GO" id="GO:0016301">
    <property type="term" value="F:kinase activity"/>
    <property type="evidence" value="ECO:0007669"/>
    <property type="project" value="UniProtKB-KW"/>
</dbReference>
<dbReference type="NCBIfam" id="NF006821">
    <property type="entry name" value="PRK09344.1-3"/>
    <property type="match status" value="1"/>
</dbReference>
<dbReference type="EC" id="4.1.1.49" evidence="3 10"/>
<dbReference type="InterPro" id="IPR008210">
    <property type="entry name" value="PEP_carboxykinase_N"/>
</dbReference>
<dbReference type="NCBIfam" id="NF006820">
    <property type="entry name" value="PRK09344.1-2"/>
    <property type="match status" value="1"/>
</dbReference>
<evidence type="ECO:0000313" key="12">
    <source>
        <dbReference type="Proteomes" id="UP000292262"/>
    </source>
</evidence>
<dbReference type="PANTHER" id="PTHR30031">
    <property type="entry name" value="PHOSPHOENOLPYRUVATE CARBOXYKINASE ATP"/>
    <property type="match status" value="1"/>
</dbReference>
<dbReference type="Gene3D" id="2.170.8.10">
    <property type="entry name" value="Phosphoenolpyruvate Carboxykinase, domain 2"/>
    <property type="match status" value="1"/>
</dbReference>
<keyword evidence="4 10" id="KW-0312">Gluconeogenesis</keyword>
<comment type="pathway">
    <text evidence="1 10">Carbohydrate biosynthesis; gluconeogenesis.</text>
</comment>
<dbReference type="GO" id="GO:0004612">
    <property type="term" value="F:phosphoenolpyruvate carboxykinase (ATP) activity"/>
    <property type="evidence" value="ECO:0007669"/>
    <property type="project" value="UniProtKB-UniRule"/>
</dbReference>
<feature type="binding site" evidence="10">
    <location>
        <position position="287"/>
    </location>
    <ligand>
        <name>ATP</name>
        <dbReference type="ChEBI" id="CHEBI:30616"/>
    </ligand>
</feature>
<accession>A0A4Q7PHK3</accession>
<comment type="similarity">
    <text evidence="2 10">Belongs to the phosphoenolpyruvate carboxykinase (ATP) family.</text>
</comment>
<feature type="binding site" evidence="10">
    <location>
        <position position="221"/>
    </location>
    <ligand>
        <name>Mn(2+)</name>
        <dbReference type="ChEBI" id="CHEBI:29035"/>
    </ligand>
</feature>
<evidence type="ECO:0000256" key="8">
    <source>
        <dbReference type="ARBA" id="ARBA00023239"/>
    </source>
</evidence>
<evidence type="ECO:0000256" key="3">
    <source>
        <dbReference type="ARBA" id="ARBA00012363"/>
    </source>
</evidence>
<feature type="binding site" evidence="10">
    <location>
        <begin position="237"/>
        <end position="245"/>
    </location>
    <ligand>
        <name>ATP</name>
        <dbReference type="ChEBI" id="CHEBI:30616"/>
    </ligand>
</feature>
<dbReference type="PIRSF" id="PIRSF006294">
    <property type="entry name" value="PEP_crbxkin"/>
    <property type="match status" value="1"/>
</dbReference>
<feature type="binding site" evidence="10">
    <location>
        <position position="258"/>
    </location>
    <ligand>
        <name>Mn(2+)</name>
        <dbReference type="ChEBI" id="CHEBI:29035"/>
    </ligand>
</feature>
<dbReference type="NCBIfam" id="TIGR00224">
    <property type="entry name" value="pckA"/>
    <property type="match status" value="1"/>
</dbReference>
<gene>
    <name evidence="10" type="primary">pckA</name>
    <name evidence="11" type="ORF">EV197_0860</name>
</gene>
<dbReference type="FunFam" id="2.170.8.10:FF:000001">
    <property type="entry name" value="Phosphoenolpyruvate carboxykinase (ATP)"/>
    <property type="match status" value="1"/>
</dbReference>
<feature type="binding site" evidence="10">
    <location>
        <position position="323"/>
    </location>
    <ligand>
        <name>ATP</name>
        <dbReference type="ChEBI" id="CHEBI:30616"/>
    </ligand>
</feature>
<feature type="binding site" evidence="10">
    <location>
        <position position="201"/>
    </location>
    <ligand>
        <name>substrate</name>
    </ligand>
</feature>
<dbReference type="InterPro" id="IPR013035">
    <property type="entry name" value="PEP_carboxykinase_C"/>
</dbReference>
<comment type="catalytic activity">
    <reaction evidence="9 10">
        <text>oxaloacetate + ATP = phosphoenolpyruvate + ADP + CO2</text>
        <dbReference type="Rhea" id="RHEA:18617"/>
        <dbReference type="ChEBI" id="CHEBI:16452"/>
        <dbReference type="ChEBI" id="CHEBI:16526"/>
        <dbReference type="ChEBI" id="CHEBI:30616"/>
        <dbReference type="ChEBI" id="CHEBI:58702"/>
        <dbReference type="ChEBI" id="CHEBI:456216"/>
        <dbReference type="EC" id="4.1.1.49"/>
    </reaction>
</comment>
<dbReference type="Gene3D" id="3.40.449.10">
    <property type="entry name" value="Phosphoenolpyruvate Carboxykinase, domain 1"/>
    <property type="match status" value="1"/>
</dbReference>
<dbReference type="OrthoDB" id="9806325at2"/>
<evidence type="ECO:0000256" key="10">
    <source>
        <dbReference type="HAMAP-Rule" id="MF_00453"/>
    </source>
</evidence>
<keyword evidence="7 10" id="KW-0067">ATP-binding</keyword>
<evidence type="ECO:0000256" key="1">
    <source>
        <dbReference type="ARBA" id="ARBA00004742"/>
    </source>
</evidence>
<keyword evidence="10" id="KW-0464">Manganese</keyword>
<dbReference type="RefSeq" id="WP_130285462.1">
    <property type="nucleotide sequence ID" value="NZ_SGXE01000001.1"/>
</dbReference>
<feature type="binding site" evidence="10">
    <location>
        <position position="201"/>
    </location>
    <ligand>
        <name>Mn(2+)</name>
        <dbReference type="ChEBI" id="CHEBI:29035"/>
    </ligand>
</feature>
<organism evidence="11 12">
    <name type="scientific">Aquimarina brevivitae</name>
    <dbReference type="NCBI Taxonomy" id="323412"/>
    <lineage>
        <taxon>Bacteria</taxon>
        <taxon>Pseudomonadati</taxon>
        <taxon>Bacteroidota</taxon>
        <taxon>Flavobacteriia</taxon>
        <taxon>Flavobacteriales</taxon>
        <taxon>Flavobacteriaceae</taxon>
        <taxon>Aquimarina</taxon>
    </lineage>
</organism>
<name>A0A4Q7PHK3_9FLAO</name>